<feature type="compositionally biased region" description="Polar residues" evidence="8">
    <location>
        <begin position="25"/>
        <end position="35"/>
    </location>
</feature>
<keyword evidence="6" id="KW-0456">Lyase</keyword>
<accession>A0A178F447</accession>
<dbReference type="SUPFAM" id="SSF57701">
    <property type="entry name" value="Zn2/Cys6 DNA-binding domain"/>
    <property type="match status" value="1"/>
</dbReference>
<feature type="region of interest" description="Disordered" evidence="8">
    <location>
        <begin position="1"/>
        <end position="133"/>
    </location>
</feature>
<feature type="domain" description="Zn(2)-C6 fungal-type" evidence="9">
    <location>
        <begin position="29"/>
        <end position="59"/>
    </location>
</feature>
<feature type="compositionally biased region" description="Polar residues" evidence="8">
    <location>
        <begin position="45"/>
        <end position="68"/>
    </location>
</feature>
<dbReference type="PANTHER" id="PTHR30502:SF0">
    <property type="entry name" value="PHOSPHOENOLPYRUVATE CARBOXYLASE FAMILY PROTEIN"/>
    <property type="match status" value="1"/>
</dbReference>
<dbReference type="PANTHER" id="PTHR30502">
    <property type="entry name" value="2-KETO-3-DEOXY-L-RHAMNONATE ALDOLASE"/>
    <property type="match status" value="1"/>
</dbReference>
<dbReference type="Gene3D" id="4.10.240.10">
    <property type="entry name" value="Zn(2)-C6 fungal-type DNA-binding domain"/>
    <property type="match status" value="1"/>
</dbReference>
<dbReference type="SMART" id="SM00066">
    <property type="entry name" value="GAL4"/>
    <property type="match status" value="1"/>
</dbReference>
<reference evidence="10 11" key="1">
    <citation type="submission" date="2016-05" db="EMBL/GenBank/DDBJ databases">
        <title>Genome sequencing of Trichophyton rubrum CMCC(F)T1i isolated from hair.</title>
        <authorList>
            <person name="Zhan P."/>
            <person name="Tao Y."/>
            <person name="Liu W."/>
        </authorList>
    </citation>
    <scope>NUCLEOTIDE SEQUENCE [LARGE SCALE GENOMIC DNA]</scope>
    <source>
        <strain evidence="11">CMCC(F)T1i</strain>
    </source>
</reference>
<dbReference type="GO" id="GO:0006351">
    <property type="term" value="P:DNA-templated transcription"/>
    <property type="evidence" value="ECO:0007669"/>
    <property type="project" value="InterPro"/>
</dbReference>
<dbReference type="SMART" id="SM00906">
    <property type="entry name" value="Fungal_trans"/>
    <property type="match status" value="1"/>
</dbReference>
<keyword evidence="3" id="KW-0805">Transcription regulation</keyword>
<comment type="similarity">
    <text evidence="1">Belongs to the HpcH/HpaI aldolase family.</text>
</comment>
<evidence type="ECO:0000256" key="4">
    <source>
        <dbReference type="ARBA" id="ARBA00023125"/>
    </source>
</evidence>
<comment type="caution">
    <text evidence="10">The sequence shown here is derived from an EMBL/GenBank/DDBJ whole genome shotgun (WGS) entry which is preliminary data.</text>
</comment>
<keyword evidence="2" id="KW-0479">Metal-binding</keyword>
<evidence type="ECO:0000256" key="3">
    <source>
        <dbReference type="ARBA" id="ARBA00023015"/>
    </source>
</evidence>
<feature type="compositionally biased region" description="Polar residues" evidence="8">
    <location>
        <begin position="1"/>
        <end position="11"/>
    </location>
</feature>
<dbReference type="GO" id="GO:0005737">
    <property type="term" value="C:cytoplasm"/>
    <property type="evidence" value="ECO:0007669"/>
    <property type="project" value="TreeGrafter"/>
</dbReference>
<dbReference type="Gene3D" id="3.20.20.60">
    <property type="entry name" value="Phosphoenolpyruvate-binding domains"/>
    <property type="match status" value="1"/>
</dbReference>
<organism evidence="10 11">
    <name type="scientific">Trichophyton rubrum</name>
    <name type="common">Athlete's foot fungus</name>
    <name type="synonym">Epidermophyton rubrum</name>
    <dbReference type="NCBI Taxonomy" id="5551"/>
    <lineage>
        <taxon>Eukaryota</taxon>
        <taxon>Fungi</taxon>
        <taxon>Dikarya</taxon>
        <taxon>Ascomycota</taxon>
        <taxon>Pezizomycotina</taxon>
        <taxon>Eurotiomycetes</taxon>
        <taxon>Eurotiomycetidae</taxon>
        <taxon>Onygenales</taxon>
        <taxon>Arthrodermataceae</taxon>
        <taxon>Trichophyton</taxon>
    </lineage>
</organism>
<gene>
    <name evidence="10" type="ORF">A7C99_1504</name>
</gene>
<evidence type="ECO:0000256" key="2">
    <source>
        <dbReference type="ARBA" id="ARBA00022723"/>
    </source>
</evidence>
<dbReference type="GO" id="GO:0016832">
    <property type="term" value="F:aldehyde-lyase activity"/>
    <property type="evidence" value="ECO:0007669"/>
    <property type="project" value="TreeGrafter"/>
</dbReference>
<dbReference type="VEuPathDB" id="FungiDB:TERG_07970"/>
<protein>
    <recommendedName>
        <fullName evidence="9">Zn(2)-C6 fungal-type domain-containing protein</fullName>
    </recommendedName>
</protein>
<dbReference type="Pfam" id="PF04082">
    <property type="entry name" value="Fungal_trans"/>
    <property type="match status" value="1"/>
</dbReference>
<evidence type="ECO:0000256" key="5">
    <source>
        <dbReference type="ARBA" id="ARBA00023163"/>
    </source>
</evidence>
<dbReference type="GO" id="GO:0003677">
    <property type="term" value="F:DNA binding"/>
    <property type="evidence" value="ECO:0007669"/>
    <property type="project" value="UniProtKB-KW"/>
</dbReference>
<dbReference type="Pfam" id="PF00172">
    <property type="entry name" value="Zn_clus"/>
    <property type="match status" value="1"/>
</dbReference>
<dbReference type="AlphaFoldDB" id="A0A178F447"/>
<dbReference type="Pfam" id="PF03328">
    <property type="entry name" value="HpcH_HpaI"/>
    <property type="match status" value="1"/>
</dbReference>
<dbReference type="InterPro" id="IPR050251">
    <property type="entry name" value="HpcH-HpaI_aldolase"/>
</dbReference>
<dbReference type="PROSITE" id="PS50048">
    <property type="entry name" value="ZN2_CY6_FUNGAL_2"/>
    <property type="match status" value="1"/>
</dbReference>
<dbReference type="Proteomes" id="UP000243015">
    <property type="component" value="Unassembled WGS sequence"/>
</dbReference>
<dbReference type="InterPro" id="IPR015813">
    <property type="entry name" value="Pyrv/PenolPyrv_kinase-like_dom"/>
</dbReference>
<keyword evidence="4" id="KW-0238">DNA-binding</keyword>
<evidence type="ECO:0000313" key="11">
    <source>
        <dbReference type="Proteomes" id="UP000243015"/>
    </source>
</evidence>
<evidence type="ECO:0000256" key="8">
    <source>
        <dbReference type="SAM" id="MobiDB-lite"/>
    </source>
</evidence>
<sequence length="1035" mass="113938">MKPEISPSSSEDPAESGTVVPKSASKAQTCESCRSTHSKCDGRTPTCTSCRQRNEPCQYSYPSSTLKPTQRPPLSPSGRPSKSPRLSLPTRPASIKRPSTQADDRELFSKGSSVISDDISDSEADDLSTEKSASVTNTKDLLKLFQRSRKKGPEPRSTSIEIVESFDSRGTDKDTLDLSTWLAELKEAILHRTDTSKPGYREKAKRELARLSLLQKDNPGITEIKPDPLDLIRPPRSIADRYFAIYLTREYVNLPVFHLPALHAMYIELYTSKNSGDDKIISLGIFNMIFALGSIAIDPYFDASDYFNTAQRLLRLGSLGPDSFSTIQAHILASQYLIAIHNFHAAWKSIGLAIRIAESLRLHLCSGSQHLEDRVDRELARRLWHSCILLERTIALNLGSKTVVTPRSFQTPLPTPLENEYIDVIFGGKPAASSERPSIIEFFTAYTRLMERYEDVVAVQEEFRPITHHPHKLMGICEFTTLLNADRKLCNWMAALPPFLLPESNHSSLESPVAKRQHNILRVRYLSIRLLLWRPLLALVAASPDLLLGKSTSNRSGEACEIVDTPIIHTIILKGACKCILSAQEIINCLAENQHPDGKIDHQAPIPDWWENITSTFICALVLLAARLCPVDLIKQLPRGSKSVEDAWEKCTGLFSEYRKFDSKAGTYLVAIKSLANSVAEMASTNPPRAKDRESDAQPINDVTWLETLPNDLPCSYQAEVPLFETYMDCLTADEPYSLGGSTVHFTSTASKMAATMQAANRLQSVLKAGKTAYGVWQMFPGANLSRVMARCGFDWVLVDTEHGNIDDAQMHEAVGVIAATGVSPVVRIAANEGWMVKRMFMVNTAFITGEMDNDGSEIGALDAGAHGILVPLLETADDARKLVQSAKFPPVGKRGFGAPFAMGSIGNVSPIEYLQHANDALITAVQIETKSALDNVEEIARVPGVDVLLVGPWDLGNNIGRPVVTAEFHPDLEIAIERIRKAATGNGKKAGIYCPSGEFAKKYIDQGFHMVSVISDVTALPIFLSQSLKVAKGE</sequence>
<dbReference type="InterPro" id="IPR036864">
    <property type="entry name" value="Zn2-C6_fun-type_DNA-bd_sf"/>
</dbReference>
<evidence type="ECO:0000256" key="1">
    <source>
        <dbReference type="ARBA" id="ARBA00005568"/>
    </source>
</evidence>
<dbReference type="CDD" id="cd00067">
    <property type="entry name" value="GAL4"/>
    <property type="match status" value="1"/>
</dbReference>
<dbReference type="InterPro" id="IPR005000">
    <property type="entry name" value="Aldolase/citrate-lyase_domain"/>
</dbReference>
<dbReference type="EMBL" id="LHPM01000011">
    <property type="protein sequence ID" value="OAL67089.1"/>
    <property type="molecule type" value="Genomic_DNA"/>
</dbReference>
<dbReference type="InterPro" id="IPR040442">
    <property type="entry name" value="Pyrv_kinase-like_dom_sf"/>
</dbReference>
<keyword evidence="5" id="KW-0804">Transcription</keyword>
<feature type="compositionally biased region" description="Acidic residues" evidence="8">
    <location>
        <begin position="118"/>
        <end position="127"/>
    </location>
</feature>
<dbReference type="SUPFAM" id="SSF51621">
    <property type="entry name" value="Phosphoenolpyruvate/pyruvate domain"/>
    <property type="match status" value="1"/>
</dbReference>
<dbReference type="InterPro" id="IPR007219">
    <property type="entry name" value="XnlR_reg_dom"/>
</dbReference>
<dbReference type="PROSITE" id="PS00463">
    <property type="entry name" value="ZN2_CY6_FUNGAL_1"/>
    <property type="match status" value="1"/>
</dbReference>
<dbReference type="CDD" id="cd12148">
    <property type="entry name" value="fungal_TF_MHR"/>
    <property type="match status" value="1"/>
</dbReference>
<evidence type="ECO:0000256" key="7">
    <source>
        <dbReference type="ARBA" id="ARBA00023242"/>
    </source>
</evidence>
<evidence type="ECO:0000313" key="10">
    <source>
        <dbReference type="EMBL" id="OAL67089.1"/>
    </source>
</evidence>
<name>A0A178F447_TRIRU</name>
<keyword evidence="7" id="KW-0539">Nucleus</keyword>
<dbReference type="VEuPathDB" id="FungiDB:TERG_07971"/>
<dbReference type="GO" id="GO:0008270">
    <property type="term" value="F:zinc ion binding"/>
    <property type="evidence" value="ECO:0007669"/>
    <property type="project" value="InterPro"/>
</dbReference>
<dbReference type="GO" id="GO:0000981">
    <property type="term" value="F:DNA-binding transcription factor activity, RNA polymerase II-specific"/>
    <property type="evidence" value="ECO:0007669"/>
    <property type="project" value="InterPro"/>
</dbReference>
<evidence type="ECO:0000256" key="6">
    <source>
        <dbReference type="ARBA" id="ARBA00023239"/>
    </source>
</evidence>
<proteinExistence type="inferred from homology"/>
<dbReference type="InterPro" id="IPR001138">
    <property type="entry name" value="Zn2Cys6_DnaBD"/>
</dbReference>
<evidence type="ECO:0000259" key="9">
    <source>
        <dbReference type="PROSITE" id="PS50048"/>
    </source>
</evidence>